<accession>A0A844G986</accession>
<evidence type="ECO:0000256" key="3">
    <source>
        <dbReference type="SAM" id="SignalP"/>
    </source>
</evidence>
<evidence type="ECO:0000313" key="6">
    <source>
        <dbReference type="Proteomes" id="UP000435649"/>
    </source>
</evidence>
<feature type="binding site" evidence="2">
    <location>
        <position position="206"/>
    </location>
    <ligand>
        <name>substrate</name>
    </ligand>
</feature>
<protein>
    <recommendedName>
        <fullName evidence="4">Acetyl xylan esterase domain-containing protein</fullName>
    </recommendedName>
</protein>
<evidence type="ECO:0000256" key="2">
    <source>
        <dbReference type="PIRSR" id="PIRSR639069-2"/>
    </source>
</evidence>
<dbReference type="InterPro" id="IPR029058">
    <property type="entry name" value="AB_hydrolase_fold"/>
</dbReference>
<feature type="active site" description="Charge relay system" evidence="1">
    <location>
        <position position="397"/>
    </location>
</feature>
<dbReference type="GO" id="GO:0052689">
    <property type="term" value="F:carboxylic ester hydrolase activity"/>
    <property type="evidence" value="ECO:0007669"/>
    <property type="project" value="TreeGrafter"/>
</dbReference>
<evidence type="ECO:0000313" key="5">
    <source>
        <dbReference type="EMBL" id="MST99504.1"/>
    </source>
</evidence>
<evidence type="ECO:0000259" key="4">
    <source>
        <dbReference type="Pfam" id="PF05448"/>
    </source>
</evidence>
<dbReference type="Pfam" id="PF05448">
    <property type="entry name" value="AXE1"/>
    <property type="match status" value="2"/>
</dbReference>
<feature type="domain" description="Acetyl xylan esterase" evidence="4">
    <location>
        <begin position="129"/>
        <end position="324"/>
    </location>
</feature>
<comment type="caution">
    <text evidence="5">The sequence shown here is derived from an EMBL/GenBank/DDBJ whole genome shotgun (WGS) entry which is preliminary data.</text>
</comment>
<sequence>MKKIIFAAFCASILPLFAESLYFDGKTDKNPVLYQVGEPMVFTIALRDKDAENEIAKGHRITWTRLGDDGRTEKGNAVSDQPLIITTKSEKPGFVWIKVNILDENGNPRKGIYENFTGGAGAEVNKLQADSLPDDFKTFWDAEIQKLHSTPYTKKITEIASRDPAVKVLKFELSTFPGDRPATGYILYPVDAAKKSLPMLVNFTGYGFHKTNIPYSASKKQLVVEVTRQGEEPDREPEYYKNLQTVEMKGYCFRNNNDKHKNDFYGMYMRGQRAMQYAESLDLWNGKDITTSGGSMGAAQSIAAAALNPKVTRCTAFIPWVADLAGKAKFKRLGGWAPEYTETLRYFDTANLASRVKCPAEITIGLGDYICPPSGQMILFRNLGGKKTLKIRQNMGHGRCLQPNPYEVIFNEEIR</sequence>
<feature type="signal peptide" evidence="3">
    <location>
        <begin position="1"/>
        <end position="18"/>
    </location>
</feature>
<gene>
    <name evidence="5" type="ORF">FYJ85_20970</name>
</gene>
<dbReference type="PANTHER" id="PTHR40111:SF1">
    <property type="entry name" value="CEPHALOSPORIN-C DEACETYLASE"/>
    <property type="match status" value="1"/>
</dbReference>
<dbReference type="SUPFAM" id="SSF53474">
    <property type="entry name" value="alpha/beta-Hydrolases"/>
    <property type="match status" value="1"/>
</dbReference>
<feature type="chain" id="PRO_5032498331" description="Acetyl xylan esterase domain-containing protein" evidence="3">
    <location>
        <begin position="19"/>
        <end position="415"/>
    </location>
</feature>
<reference evidence="5 6" key="1">
    <citation type="submission" date="2019-08" db="EMBL/GenBank/DDBJ databases">
        <title>In-depth cultivation of the pig gut microbiome towards novel bacterial diversity and tailored functional studies.</title>
        <authorList>
            <person name="Wylensek D."/>
            <person name="Hitch T.C.A."/>
            <person name="Clavel T."/>
        </authorList>
    </citation>
    <scope>NUCLEOTIDE SEQUENCE [LARGE SCALE GENOMIC DNA]</scope>
    <source>
        <strain evidence="5 6">BBE-744-WT-12</strain>
    </source>
</reference>
<feature type="domain" description="Acetyl xylan esterase" evidence="4">
    <location>
        <begin position="342"/>
        <end position="398"/>
    </location>
</feature>
<dbReference type="RefSeq" id="WP_154420679.1">
    <property type="nucleotide sequence ID" value="NZ_VUNS01000039.1"/>
</dbReference>
<dbReference type="InterPro" id="IPR039069">
    <property type="entry name" value="CE7"/>
</dbReference>
<dbReference type="PANTHER" id="PTHR40111">
    <property type="entry name" value="CEPHALOSPORIN-C DEACETYLASE"/>
    <property type="match status" value="1"/>
</dbReference>
<keyword evidence="3" id="KW-0732">Signal</keyword>
<dbReference type="EMBL" id="VUNS01000039">
    <property type="protein sequence ID" value="MST99504.1"/>
    <property type="molecule type" value="Genomic_DNA"/>
</dbReference>
<organism evidence="5 6">
    <name type="scientific">Victivallis lenta</name>
    <dbReference type="NCBI Taxonomy" id="2606640"/>
    <lineage>
        <taxon>Bacteria</taxon>
        <taxon>Pseudomonadati</taxon>
        <taxon>Lentisphaerota</taxon>
        <taxon>Lentisphaeria</taxon>
        <taxon>Victivallales</taxon>
        <taxon>Victivallaceae</taxon>
        <taxon>Victivallis</taxon>
    </lineage>
</organism>
<feature type="active site" description="Charge relay system" evidence="1">
    <location>
        <position position="368"/>
    </location>
</feature>
<dbReference type="Gene3D" id="3.40.50.1820">
    <property type="entry name" value="alpha/beta hydrolase"/>
    <property type="match status" value="1"/>
</dbReference>
<dbReference type="AlphaFoldDB" id="A0A844G986"/>
<keyword evidence="6" id="KW-1185">Reference proteome</keyword>
<name>A0A844G986_9BACT</name>
<evidence type="ECO:0000256" key="1">
    <source>
        <dbReference type="PIRSR" id="PIRSR639069-1"/>
    </source>
</evidence>
<dbReference type="Proteomes" id="UP000435649">
    <property type="component" value="Unassembled WGS sequence"/>
</dbReference>
<proteinExistence type="predicted"/>
<dbReference type="GO" id="GO:0005976">
    <property type="term" value="P:polysaccharide metabolic process"/>
    <property type="evidence" value="ECO:0007669"/>
    <property type="project" value="TreeGrafter"/>
</dbReference>
<dbReference type="InterPro" id="IPR008391">
    <property type="entry name" value="AXE1_dom"/>
</dbReference>
<feature type="active site" description="Nucleophile" evidence="1">
    <location>
        <position position="295"/>
    </location>
</feature>